<evidence type="ECO:0000256" key="3">
    <source>
        <dbReference type="ARBA" id="ARBA00012744"/>
    </source>
</evidence>
<dbReference type="PANTHER" id="PTHR10353">
    <property type="entry name" value="GLYCOSYL HYDROLASE"/>
    <property type="match status" value="1"/>
</dbReference>
<keyword evidence="6" id="KW-0119">Carbohydrate metabolism</keyword>
<keyword evidence="14" id="KW-1185">Reference proteome</keyword>
<evidence type="ECO:0000256" key="9">
    <source>
        <dbReference type="PIRSR" id="PIRSR617736-1"/>
    </source>
</evidence>
<dbReference type="InterPro" id="IPR017736">
    <property type="entry name" value="Glyco_hydro_1_beta-glucosidase"/>
</dbReference>
<comment type="catalytic activity">
    <reaction evidence="1 12">
        <text>Hydrolysis of terminal, non-reducing beta-D-glucosyl residues with release of beta-D-glucose.</text>
        <dbReference type="EC" id="3.2.1.21"/>
    </reaction>
</comment>
<evidence type="ECO:0000256" key="10">
    <source>
        <dbReference type="PIRSR" id="PIRSR617736-2"/>
    </source>
</evidence>
<evidence type="ECO:0000256" key="8">
    <source>
        <dbReference type="ARBA" id="ARBA00023326"/>
    </source>
</evidence>
<keyword evidence="8" id="KW-0624">Polysaccharide degradation</keyword>
<dbReference type="PRINTS" id="PR00131">
    <property type="entry name" value="GLHYDRLASE1"/>
</dbReference>
<evidence type="ECO:0000256" key="1">
    <source>
        <dbReference type="ARBA" id="ARBA00000448"/>
    </source>
</evidence>
<dbReference type="EC" id="3.2.1.21" evidence="3 12"/>
<evidence type="ECO:0000256" key="5">
    <source>
        <dbReference type="ARBA" id="ARBA00023001"/>
    </source>
</evidence>
<feature type="binding site" evidence="10">
    <location>
        <position position="295"/>
    </location>
    <ligand>
        <name>substrate</name>
    </ligand>
</feature>
<comment type="similarity">
    <text evidence="2 12">Belongs to the glycosyl hydrolase 1 family.</text>
</comment>
<dbReference type="AlphaFoldDB" id="A0A238IZN4"/>
<reference evidence="13 14" key="1">
    <citation type="submission" date="2017-05" db="EMBL/GenBank/DDBJ databases">
        <authorList>
            <person name="Song R."/>
            <person name="Chenine A.L."/>
            <person name="Ruprecht R.M."/>
        </authorList>
    </citation>
    <scope>NUCLEOTIDE SEQUENCE [LARGE SCALE GENOMIC DNA]</scope>
    <source>
        <strain evidence="13 14">CECT 8489</strain>
    </source>
</reference>
<dbReference type="PROSITE" id="PS00653">
    <property type="entry name" value="GLYCOSYL_HYDROL_F1_2"/>
    <property type="match status" value="1"/>
</dbReference>
<feature type="binding site" evidence="10">
    <location>
        <position position="399"/>
    </location>
    <ligand>
        <name>substrate</name>
    </ligand>
</feature>
<organism evidence="13 14">
    <name type="scientific">Boseongicola aestuarii</name>
    <dbReference type="NCBI Taxonomy" id="1470561"/>
    <lineage>
        <taxon>Bacteria</taxon>
        <taxon>Pseudomonadati</taxon>
        <taxon>Pseudomonadota</taxon>
        <taxon>Alphaproteobacteria</taxon>
        <taxon>Rhodobacterales</taxon>
        <taxon>Paracoccaceae</taxon>
        <taxon>Boseongicola</taxon>
    </lineage>
</organism>
<dbReference type="GO" id="GO:0030245">
    <property type="term" value="P:cellulose catabolic process"/>
    <property type="evidence" value="ECO:0007669"/>
    <property type="project" value="UniProtKB-KW"/>
</dbReference>
<dbReference type="InterPro" id="IPR001360">
    <property type="entry name" value="Glyco_hydro_1"/>
</dbReference>
<evidence type="ECO:0000256" key="7">
    <source>
        <dbReference type="ARBA" id="ARBA00023295"/>
    </source>
</evidence>
<dbReference type="Proteomes" id="UP000201838">
    <property type="component" value="Unassembled WGS sequence"/>
</dbReference>
<evidence type="ECO:0000256" key="6">
    <source>
        <dbReference type="ARBA" id="ARBA00023277"/>
    </source>
</evidence>
<keyword evidence="5" id="KW-0136">Cellulose degradation</keyword>
<evidence type="ECO:0000256" key="2">
    <source>
        <dbReference type="ARBA" id="ARBA00010838"/>
    </source>
</evidence>
<feature type="active site" description="Nucleophile" evidence="9 11">
    <location>
        <position position="353"/>
    </location>
</feature>
<dbReference type="PANTHER" id="PTHR10353:SF36">
    <property type="entry name" value="LP05116P"/>
    <property type="match status" value="1"/>
</dbReference>
<feature type="binding site" evidence="10">
    <location>
        <begin position="406"/>
        <end position="407"/>
    </location>
    <ligand>
        <name>substrate</name>
    </ligand>
</feature>
<dbReference type="NCBIfam" id="TIGR03356">
    <property type="entry name" value="BGL"/>
    <property type="match status" value="1"/>
</dbReference>
<evidence type="ECO:0000256" key="12">
    <source>
        <dbReference type="RuleBase" id="RU361175"/>
    </source>
</evidence>
<feature type="binding site" evidence="10">
    <location>
        <position position="24"/>
    </location>
    <ligand>
        <name>substrate</name>
    </ligand>
</feature>
<dbReference type="PROSITE" id="PS00572">
    <property type="entry name" value="GLYCOSYL_HYDROL_F1_1"/>
    <property type="match status" value="1"/>
</dbReference>
<feature type="binding site" evidence="10">
    <location>
        <position position="123"/>
    </location>
    <ligand>
        <name>substrate</name>
    </ligand>
</feature>
<evidence type="ECO:0000256" key="11">
    <source>
        <dbReference type="PROSITE-ProRule" id="PRU10055"/>
    </source>
</evidence>
<gene>
    <name evidence="13" type="primary">bglA</name>
    <name evidence="13" type="ORF">BOA8489_01314</name>
</gene>
<evidence type="ECO:0000313" key="14">
    <source>
        <dbReference type="Proteomes" id="UP000201838"/>
    </source>
</evidence>
<dbReference type="Pfam" id="PF00232">
    <property type="entry name" value="Glyco_hydro_1"/>
    <property type="match status" value="1"/>
</dbReference>
<dbReference type="InterPro" id="IPR017853">
    <property type="entry name" value="GH"/>
</dbReference>
<dbReference type="SUPFAM" id="SSF51445">
    <property type="entry name" value="(Trans)glycosidases"/>
    <property type="match status" value="1"/>
</dbReference>
<dbReference type="GO" id="GO:0008422">
    <property type="term" value="F:beta-glucosidase activity"/>
    <property type="evidence" value="ECO:0007669"/>
    <property type="project" value="UniProtKB-EC"/>
</dbReference>
<dbReference type="InterPro" id="IPR018120">
    <property type="entry name" value="Glyco_hydro_1_AS"/>
</dbReference>
<proteinExistence type="inferred from homology"/>
<feature type="binding site" evidence="10">
    <location>
        <position position="167"/>
    </location>
    <ligand>
        <name>substrate</name>
    </ligand>
</feature>
<evidence type="ECO:0000256" key="4">
    <source>
        <dbReference type="ARBA" id="ARBA00022801"/>
    </source>
</evidence>
<accession>A0A238IZN4</accession>
<feature type="active site" description="Proton donor" evidence="9">
    <location>
        <position position="168"/>
    </location>
</feature>
<keyword evidence="4 12" id="KW-0378">Hydrolase</keyword>
<dbReference type="FunFam" id="3.20.20.80:FF:000004">
    <property type="entry name" value="Beta-glucosidase 6-phospho-beta-glucosidase"/>
    <property type="match status" value="1"/>
</dbReference>
<dbReference type="OrthoDB" id="9765195at2"/>
<name>A0A238IZN4_9RHOB</name>
<keyword evidence="7 12" id="KW-0326">Glycosidase</keyword>
<dbReference type="GO" id="GO:0005829">
    <property type="term" value="C:cytosol"/>
    <property type="evidence" value="ECO:0007669"/>
    <property type="project" value="TreeGrafter"/>
</dbReference>
<dbReference type="EMBL" id="FXXQ01000003">
    <property type="protein sequence ID" value="SMX23210.1"/>
    <property type="molecule type" value="Genomic_DNA"/>
</dbReference>
<dbReference type="InterPro" id="IPR033132">
    <property type="entry name" value="GH_1_N_CS"/>
</dbReference>
<protein>
    <recommendedName>
        <fullName evidence="3 12">Beta-glucosidase</fullName>
        <ecNumber evidence="3 12">3.2.1.21</ecNumber>
    </recommendedName>
</protein>
<evidence type="ECO:0000313" key="13">
    <source>
        <dbReference type="EMBL" id="SMX23210.1"/>
    </source>
</evidence>
<sequence>MAFTFSRGDFPADFRFGAATAAYQIEGTSFGRVGSTHWDTFAAGPGNVVNGEDGRVACDHYHRWGEDLDLVRDGNFDVYRFSTMWPRVMPDGRTVSAEGLDFYDRLVDGMVERGLSPNLTLYHWDMPSALADLGGWTHPDVGKWFADYTEAVIGRIGDRMDAVATINEPWCVAWLAHFLGGHAPGIRDIRAAARAMHHVLVAHARSLEVMRSAGQENLGIVLNFEHSTPASEDESDVLAAKTYDGIYNRWFAGAITGGAYPADILEVLEPHMPQGWQDDMAAISAPIDWLGINYYTRSIHEAVPGAVWPAERAVPGDLPKTAQQWEIYPEGLYGFLMRLQREFTGELPIYVTENGMAGADPGDAGLVDDPARIAYFDAHVGAVKQAIADGAPVKGYFAWSLLDNYEWAFGYDKRFGIVHVNYETQERTPKGSYLAFQRALVRD</sequence>
<dbReference type="RefSeq" id="WP_093973347.1">
    <property type="nucleotide sequence ID" value="NZ_FXXQ01000003.1"/>
</dbReference>
<dbReference type="Gene3D" id="3.20.20.80">
    <property type="entry name" value="Glycosidases"/>
    <property type="match status" value="1"/>
</dbReference>